<reference evidence="2" key="1">
    <citation type="journal article" date="2023" name="Mol. Phylogenet. Evol.">
        <title>Genome-scale phylogeny and comparative genomics of the fungal order Sordariales.</title>
        <authorList>
            <person name="Hensen N."/>
            <person name="Bonometti L."/>
            <person name="Westerberg I."/>
            <person name="Brannstrom I.O."/>
            <person name="Guillou S."/>
            <person name="Cros-Aarteil S."/>
            <person name="Calhoun S."/>
            <person name="Haridas S."/>
            <person name="Kuo A."/>
            <person name="Mondo S."/>
            <person name="Pangilinan J."/>
            <person name="Riley R."/>
            <person name="LaButti K."/>
            <person name="Andreopoulos B."/>
            <person name="Lipzen A."/>
            <person name="Chen C."/>
            <person name="Yan M."/>
            <person name="Daum C."/>
            <person name="Ng V."/>
            <person name="Clum A."/>
            <person name="Steindorff A."/>
            <person name="Ohm R.A."/>
            <person name="Martin F."/>
            <person name="Silar P."/>
            <person name="Natvig D.O."/>
            <person name="Lalanne C."/>
            <person name="Gautier V."/>
            <person name="Ament-Velasquez S.L."/>
            <person name="Kruys A."/>
            <person name="Hutchinson M.I."/>
            <person name="Powell A.J."/>
            <person name="Barry K."/>
            <person name="Miller A.N."/>
            <person name="Grigoriev I.V."/>
            <person name="Debuchy R."/>
            <person name="Gladieux P."/>
            <person name="Hiltunen Thoren M."/>
            <person name="Johannesson H."/>
        </authorList>
    </citation>
    <scope>NUCLEOTIDE SEQUENCE</scope>
    <source>
        <strain evidence="2">PSN309</strain>
    </source>
</reference>
<dbReference type="EMBL" id="MU864390">
    <property type="protein sequence ID" value="KAK4188307.1"/>
    <property type="molecule type" value="Genomic_DNA"/>
</dbReference>
<feature type="region of interest" description="Disordered" evidence="1">
    <location>
        <begin position="92"/>
        <end position="137"/>
    </location>
</feature>
<accession>A0AAN6WYB4</accession>
<evidence type="ECO:0000256" key="1">
    <source>
        <dbReference type="SAM" id="MobiDB-lite"/>
    </source>
</evidence>
<comment type="caution">
    <text evidence="2">The sequence shown here is derived from an EMBL/GenBank/DDBJ whole genome shotgun (WGS) entry which is preliminary data.</text>
</comment>
<reference evidence="2" key="2">
    <citation type="submission" date="2023-05" db="EMBL/GenBank/DDBJ databases">
        <authorList>
            <consortium name="Lawrence Berkeley National Laboratory"/>
            <person name="Steindorff A."/>
            <person name="Hensen N."/>
            <person name="Bonometti L."/>
            <person name="Westerberg I."/>
            <person name="Brannstrom I.O."/>
            <person name="Guillou S."/>
            <person name="Cros-Aarteil S."/>
            <person name="Calhoun S."/>
            <person name="Haridas S."/>
            <person name="Kuo A."/>
            <person name="Mondo S."/>
            <person name="Pangilinan J."/>
            <person name="Riley R."/>
            <person name="Labutti K."/>
            <person name="Andreopoulos B."/>
            <person name="Lipzen A."/>
            <person name="Chen C."/>
            <person name="Yanf M."/>
            <person name="Daum C."/>
            <person name="Ng V."/>
            <person name="Clum A."/>
            <person name="Ohm R."/>
            <person name="Martin F."/>
            <person name="Silar P."/>
            <person name="Natvig D."/>
            <person name="Lalanne C."/>
            <person name="Gautier V."/>
            <person name="Ament-Velasquez S.L."/>
            <person name="Kruys A."/>
            <person name="Hutchinson M.I."/>
            <person name="Powell A.J."/>
            <person name="Barry K."/>
            <person name="Miller A.N."/>
            <person name="Grigoriev I.V."/>
            <person name="Debuchy R."/>
            <person name="Gladieux P."/>
            <person name="Thoren M.H."/>
            <person name="Johannesson H."/>
        </authorList>
    </citation>
    <scope>NUCLEOTIDE SEQUENCE</scope>
    <source>
        <strain evidence="2">PSN309</strain>
    </source>
</reference>
<protein>
    <submittedName>
        <fullName evidence="2">Uncharacterized protein</fullName>
    </submittedName>
</protein>
<keyword evidence="3" id="KW-1185">Reference proteome</keyword>
<sequence length="270" mass="30182">MSALGNPDPSPNNRSQAPAGQFTAGLETNLSAAAELSEEQRRLCSVTLCDDLIIKVHEAVGIPDPDNVTDAVRNRLWALVFERWDNCPINHPGAIRGRSNVESRTQRRRNSGQAATTSNSSNPPQTKPERMAGAPAFMKPSLNSDDFGISFQVCDSKGASAKERFSWQGATPLLPEINQLTLHLYFHYICVPRHQLHWDEAEFKRAKEYNMSLLVYWARSYLVSHLRGQDLNTTESKTDELVKLAEMRLLLDDSEAISAERGVIRTMMEG</sequence>
<evidence type="ECO:0000313" key="3">
    <source>
        <dbReference type="Proteomes" id="UP001302126"/>
    </source>
</evidence>
<proteinExistence type="predicted"/>
<organism evidence="2 3">
    <name type="scientific">Podospora australis</name>
    <dbReference type="NCBI Taxonomy" id="1536484"/>
    <lineage>
        <taxon>Eukaryota</taxon>
        <taxon>Fungi</taxon>
        <taxon>Dikarya</taxon>
        <taxon>Ascomycota</taxon>
        <taxon>Pezizomycotina</taxon>
        <taxon>Sordariomycetes</taxon>
        <taxon>Sordariomycetidae</taxon>
        <taxon>Sordariales</taxon>
        <taxon>Podosporaceae</taxon>
        <taxon>Podospora</taxon>
    </lineage>
</organism>
<dbReference type="Proteomes" id="UP001302126">
    <property type="component" value="Unassembled WGS sequence"/>
</dbReference>
<feature type="compositionally biased region" description="Polar residues" evidence="1">
    <location>
        <begin position="111"/>
        <end position="124"/>
    </location>
</feature>
<evidence type="ECO:0000313" key="2">
    <source>
        <dbReference type="EMBL" id="KAK4188307.1"/>
    </source>
</evidence>
<name>A0AAN6WYB4_9PEZI</name>
<gene>
    <name evidence="2" type="ORF">QBC35DRAFT_531857</name>
</gene>
<dbReference type="AlphaFoldDB" id="A0AAN6WYB4"/>